<evidence type="ECO:0000256" key="4">
    <source>
        <dbReference type="PROSITE-ProRule" id="PRU00206"/>
    </source>
</evidence>
<evidence type="ECO:0000259" key="9">
    <source>
        <dbReference type="PROSITE" id="PS50188"/>
    </source>
</evidence>
<keyword evidence="7" id="KW-0732">Signal</keyword>
<dbReference type="SUPFAM" id="SSF57586">
    <property type="entry name" value="TNF receptor-like"/>
    <property type="match status" value="2"/>
</dbReference>
<keyword evidence="6" id="KW-0472">Membrane</keyword>
<gene>
    <name evidence="11" type="primary">LOC116956935</name>
</gene>
<dbReference type="KEGG" id="pmrn:116956935"/>
<dbReference type="InterPro" id="IPR003877">
    <property type="entry name" value="SPRY_dom"/>
</dbReference>
<feature type="compositionally biased region" description="Basic and acidic residues" evidence="5">
    <location>
        <begin position="855"/>
        <end position="866"/>
    </location>
</feature>
<keyword evidence="2" id="KW-0863">Zinc-finger</keyword>
<feature type="signal peptide" evidence="7">
    <location>
        <begin position="1"/>
        <end position="25"/>
    </location>
</feature>
<dbReference type="PROSITE" id="PS00652">
    <property type="entry name" value="TNFR_NGFR_1"/>
    <property type="match status" value="1"/>
</dbReference>
<dbReference type="PRINTS" id="PR01407">
    <property type="entry name" value="BUTYPHLNCDUF"/>
</dbReference>
<feature type="transmembrane region" description="Helical" evidence="6">
    <location>
        <begin position="133"/>
        <end position="155"/>
    </location>
</feature>
<evidence type="ECO:0000256" key="6">
    <source>
        <dbReference type="SAM" id="Phobius"/>
    </source>
</evidence>
<keyword evidence="6" id="KW-0812">Transmembrane</keyword>
<comment type="caution">
    <text evidence="4">Lacks conserved residue(s) required for the propagation of feature annotation.</text>
</comment>
<keyword evidence="10" id="KW-1185">Reference proteome</keyword>
<protein>
    <submittedName>
        <fullName evidence="11">Uncharacterized protein LOC116956935</fullName>
    </submittedName>
</protein>
<feature type="domain" description="TNFR-Cys" evidence="8">
    <location>
        <begin position="67"/>
        <end position="109"/>
    </location>
</feature>
<dbReference type="PANTHER" id="PTHR25465">
    <property type="entry name" value="B-BOX DOMAIN CONTAINING"/>
    <property type="match status" value="1"/>
</dbReference>
<name>A0AAJ7XIP0_PETMA</name>
<feature type="domain" description="B30.2/SPRY" evidence="9">
    <location>
        <begin position="560"/>
        <end position="759"/>
    </location>
</feature>
<evidence type="ECO:0000256" key="7">
    <source>
        <dbReference type="SAM" id="SignalP"/>
    </source>
</evidence>
<keyword evidence="1" id="KW-0479">Metal-binding</keyword>
<feature type="compositionally biased region" description="Basic and acidic residues" evidence="5">
    <location>
        <begin position="819"/>
        <end position="841"/>
    </location>
</feature>
<dbReference type="SMART" id="SM00589">
    <property type="entry name" value="PRY"/>
    <property type="match status" value="2"/>
</dbReference>
<dbReference type="PANTHER" id="PTHR25465:SF11">
    <property type="entry name" value="TRIPARTITE MOTIF CONTAINING 14"/>
    <property type="match status" value="1"/>
</dbReference>
<feature type="compositionally biased region" description="Gly residues" evidence="5">
    <location>
        <begin position="937"/>
        <end position="946"/>
    </location>
</feature>
<evidence type="ECO:0000256" key="1">
    <source>
        <dbReference type="ARBA" id="ARBA00022723"/>
    </source>
</evidence>
<evidence type="ECO:0000256" key="2">
    <source>
        <dbReference type="ARBA" id="ARBA00022771"/>
    </source>
</evidence>
<feature type="chain" id="PRO_5042466993" evidence="7">
    <location>
        <begin position="26"/>
        <end position="1056"/>
    </location>
</feature>
<dbReference type="Pfam" id="PF13765">
    <property type="entry name" value="PRY"/>
    <property type="match status" value="2"/>
</dbReference>
<dbReference type="Gene3D" id="2.10.50.10">
    <property type="entry name" value="Tumor Necrosis Factor Receptor, subunit A, domain 2"/>
    <property type="match status" value="1"/>
</dbReference>
<dbReference type="AlphaFoldDB" id="A0AAJ7XIP0"/>
<proteinExistence type="predicted"/>
<feature type="compositionally biased region" description="Basic and acidic residues" evidence="5">
    <location>
        <begin position="1010"/>
        <end position="1021"/>
    </location>
</feature>
<feature type="compositionally biased region" description="Basic and acidic residues" evidence="5">
    <location>
        <begin position="880"/>
        <end position="911"/>
    </location>
</feature>
<dbReference type="Gene3D" id="2.60.120.920">
    <property type="match status" value="2"/>
</dbReference>
<dbReference type="InterPro" id="IPR043136">
    <property type="entry name" value="B30.2/SPRY_sf"/>
</dbReference>
<dbReference type="PROSITE" id="PS50050">
    <property type="entry name" value="TNFR_NGFR_2"/>
    <property type="match status" value="1"/>
</dbReference>
<evidence type="ECO:0000313" key="10">
    <source>
        <dbReference type="Proteomes" id="UP001318040"/>
    </source>
</evidence>
<organism evidence="10 11">
    <name type="scientific">Petromyzon marinus</name>
    <name type="common">Sea lamprey</name>
    <dbReference type="NCBI Taxonomy" id="7757"/>
    <lineage>
        <taxon>Eukaryota</taxon>
        <taxon>Metazoa</taxon>
        <taxon>Chordata</taxon>
        <taxon>Craniata</taxon>
        <taxon>Vertebrata</taxon>
        <taxon>Cyclostomata</taxon>
        <taxon>Hyperoartia</taxon>
        <taxon>Petromyzontiformes</taxon>
        <taxon>Petromyzontidae</taxon>
        <taxon>Petromyzon</taxon>
    </lineage>
</organism>
<feature type="domain" description="B30.2/SPRY" evidence="9">
    <location>
        <begin position="283"/>
        <end position="479"/>
    </location>
</feature>
<evidence type="ECO:0000256" key="5">
    <source>
        <dbReference type="SAM" id="MobiDB-lite"/>
    </source>
</evidence>
<feature type="compositionally biased region" description="Low complexity" evidence="5">
    <location>
        <begin position="479"/>
        <end position="494"/>
    </location>
</feature>
<sequence length="1056" mass="113721">MSPFRLLTTLLTFAVMLMFPLSADGNQDGCPPGRYRTETNICCQLCPSGTSKDEDCRSDGEFPVCLSCADGESFTVSANNLTSCKACKVCEEQNEIFERPCTTVHDTVCTCPEGLQRASQSLLCEEITGSRGWIGAVVIVMIATLGGFAGLVYWIKRSKKRPHAGGVTDVELQPLQEETHQEAPTEEPQVRDAVEMIQEKMASSGGAVWTWLSDRRSELLGSGGGGVGPHLLLDLFLQKLIDEAEYWKARGLPDASRRAHYVIALMVDRGEEACGKFRDIYQGFSSRKITFLDMQRQADICSPTYDPNTANEMLFLSTDLKTVTRATQPHPYPDHVDRFVRHPQVLCSEKFLSGRHYWELHVGCAEQYMVGVTRVKDFIKIKKTEQDLGHNAASWCVWRRDAELVAAHNGEVTVLNPPVPPQRIGLHLDFEIKQLTFVCAETMTPLHTFTLTSKLHFHPAVWLHSGSITIAQPLSGGVSSAPEKSPEPASGSKSEGYQRALLLFRRPNLVLHEMLMQGHIKEHVYWKAYMEKYPSMCEKFIRKEVKSVKKDGELEVVMEATGSNERDFLAMLHSSERCSPTVNPNSVNSNLRLSVDLRTVTLSSERHSYPHHPERFENCAQALCREGFSSGAHYWEVDVGSAEQFRVGVACATLPRGGSEEARLLGAGADSWCLWRREGGYVASHRGLHSALAAVRPLPRKIGVHLRWEEGLLSFYCADTRRRLHSFNATAFPGPLYPALCVHKGTVTILRLSLRFEEGEGATGEAEESGGVKRGVVEGVGVNSDTSKNVELHTKVVENRAEKSGVEKSGVVGSGVEKSGVERSGVEKSGVKKSGVEKSGVEKSGVGKSGVEEGGVEKSGVEKSGVEKSGVGKSGVEEGGVEKSGVEKSGVEKSGVEKSGVEEGGVEKSGVEKSGVGKSGVEKSGVEDGGASQIEVGDGGTGGGAAGESEASNGATQNSSGAGRGTMSGAESDVTKLGDVNIGLGTSKGEKSDVETSRIVKVDGGGGKSGLEESRVLHNESEDGGASNEVGEVEVKEVDAGNGAGEKKSGEVEEEV</sequence>
<feature type="compositionally biased region" description="Low complexity" evidence="5">
    <location>
        <begin position="807"/>
        <end position="818"/>
    </location>
</feature>
<dbReference type="InterPro" id="IPR013320">
    <property type="entry name" value="ConA-like_dom_sf"/>
</dbReference>
<dbReference type="Pfam" id="PF00020">
    <property type="entry name" value="TNFR_c6"/>
    <property type="match status" value="1"/>
</dbReference>
<reference evidence="11" key="1">
    <citation type="submission" date="2025-08" db="UniProtKB">
        <authorList>
            <consortium name="RefSeq"/>
        </authorList>
    </citation>
    <scope>IDENTIFICATION</scope>
    <source>
        <tissue evidence="11">Sperm</tissue>
    </source>
</reference>
<dbReference type="Pfam" id="PF00622">
    <property type="entry name" value="SPRY"/>
    <property type="match status" value="2"/>
</dbReference>
<feature type="region of interest" description="Disordered" evidence="5">
    <location>
        <begin position="799"/>
        <end position="1056"/>
    </location>
</feature>
<dbReference type="RefSeq" id="XP_032834713.1">
    <property type="nucleotide sequence ID" value="XM_032978822.1"/>
</dbReference>
<dbReference type="SUPFAM" id="SSF49899">
    <property type="entry name" value="Concanavalin A-like lectins/glucanases"/>
    <property type="match status" value="2"/>
</dbReference>
<dbReference type="SMART" id="SM00208">
    <property type="entry name" value="TNFR"/>
    <property type="match status" value="2"/>
</dbReference>
<evidence type="ECO:0000256" key="3">
    <source>
        <dbReference type="ARBA" id="ARBA00022833"/>
    </source>
</evidence>
<dbReference type="InterPro" id="IPR001368">
    <property type="entry name" value="TNFR/NGFR_Cys_rich_reg"/>
</dbReference>
<accession>A0AAJ7XIP0</accession>
<feature type="compositionally biased region" description="Basic and acidic residues" evidence="5">
    <location>
        <begin position="988"/>
        <end position="1001"/>
    </location>
</feature>
<dbReference type="InterPro" id="IPR003879">
    <property type="entry name" value="Butyrophylin_SPRY"/>
</dbReference>
<keyword evidence="6" id="KW-1133">Transmembrane helix</keyword>
<dbReference type="PROSITE" id="PS50188">
    <property type="entry name" value="B302_SPRY"/>
    <property type="match status" value="2"/>
</dbReference>
<dbReference type="InterPro" id="IPR051051">
    <property type="entry name" value="E3_ubiq-ligase_TRIM/RNF"/>
</dbReference>
<dbReference type="Proteomes" id="UP001318040">
    <property type="component" value="Chromosome 68"/>
</dbReference>
<dbReference type="InterPro" id="IPR006574">
    <property type="entry name" value="PRY"/>
</dbReference>
<evidence type="ECO:0000313" key="11">
    <source>
        <dbReference type="RefSeq" id="XP_032834713.1"/>
    </source>
</evidence>
<dbReference type="GO" id="GO:0008270">
    <property type="term" value="F:zinc ion binding"/>
    <property type="evidence" value="ECO:0007669"/>
    <property type="project" value="UniProtKB-KW"/>
</dbReference>
<feature type="region of interest" description="Disordered" evidence="5">
    <location>
        <begin position="474"/>
        <end position="494"/>
    </location>
</feature>
<feature type="repeat" description="TNFR-Cys" evidence="4">
    <location>
        <begin position="67"/>
        <end position="109"/>
    </location>
</feature>
<feature type="compositionally biased region" description="Basic and acidic residues" evidence="5">
    <location>
        <begin position="1033"/>
        <end position="1056"/>
    </location>
</feature>
<keyword evidence="3" id="KW-0862">Zinc</keyword>
<feature type="compositionally biased region" description="Low complexity" evidence="5">
    <location>
        <begin position="947"/>
        <end position="956"/>
    </location>
</feature>
<dbReference type="InterPro" id="IPR001870">
    <property type="entry name" value="B30.2/SPRY"/>
</dbReference>
<dbReference type="SMART" id="SM00449">
    <property type="entry name" value="SPRY"/>
    <property type="match status" value="2"/>
</dbReference>
<dbReference type="GO" id="GO:0005737">
    <property type="term" value="C:cytoplasm"/>
    <property type="evidence" value="ECO:0007669"/>
    <property type="project" value="UniProtKB-ARBA"/>
</dbReference>
<evidence type="ECO:0000259" key="8">
    <source>
        <dbReference type="PROSITE" id="PS50050"/>
    </source>
</evidence>